<protein>
    <submittedName>
        <fullName evidence="1">Uncharacterized protein</fullName>
    </submittedName>
</protein>
<dbReference type="EMBL" id="CAUOFW020000001">
    <property type="protein sequence ID" value="CAK9133227.1"/>
    <property type="molecule type" value="Genomic_DNA"/>
</dbReference>
<proteinExistence type="predicted"/>
<keyword evidence="2" id="KW-1185">Reference proteome</keyword>
<comment type="caution">
    <text evidence="1">The sequence shown here is derived from an EMBL/GenBank/DDBJ whole genome shotgun (WGS) entry which is preliminary data.</text>
</comment>
<organism evidence="1 2">
    <name type="scientific">Ilex paraguariensis</name>
    <name type="common">yerba mate</name>
    <dbReference type="NCBI Taxonomy" id="185542"/>
    <lineage>
        <taxon>Eukaryota</taxon>
        <taxon>Viridiplantae</taxon>
        <taxon>Streptophyta</taxon>
        <taxon>Embryophyta</taxon>
        <taxon>Tracheophyta</taxon>
        <taxon>Spermatophyta</taxon>
        <taxon>Magnoliopsida</taxon>
        <taxon>eudicotyledons</taxon>
        <taxon>Gunneridae</taxon>
        <taxon>Pentapetalae</taxon>
        <taxon>asterids</taxon>
        <taxon>campanulids</taxon>
        <taxon>Aquifoliales</taxon>
        <taxon>Aquifoliaceae</taxon>
        <taxon>Ilex</taxon>
    </lineage>
</organism>
<evidence type="ECO:0000313" key="1">
    <source>
        <dbReference type="EMBL" id="CAK9133227.1"/>
    </source>
</evidence>
<sequence length="133" mass="15230">MRRKSRWKIFLARWSLLRARRKGLRRKKSKPSWSWLVVAGLKLEVESLKSVLKANENTIKDIQARCADNYVDGYEDMRDQATKKYPDIDFTYFVPPLSSKLTAEVEKAPADHVVLLLAAKTPPASLLKGSSRI</sequence>
<dbReference type="AlphaFoldDB" id="A0ABC8QTM2"/>
<evidence type="ECO:0000313" key="2">
    <source>
        <dbReference type="Proteomes" id="UP001642360"/>
    </source>
</evidence>
<gene>
    <name evidence="1" type="ORF">ILEXP_LOCUS101</name>
</gene>
<reference evidence="1 2" key="1">
    <citation type="submission" date="2024-02" db="EMBL/GenBank/DDBJ databases">
        <authorList>
            <person name="Vignale AGUSTIN F."/>
            <person name="Sosa J E."/>
            <person name="Modenutti C."/>
        </authorList>
    </citation>
    <scope>NUCLEOTIDE SEQUENCE [LARGE SCALE GENOMIC DNA]</scope>
</reference>
<name>A0ABC8QTM2_9AQUA</name>
<accession>A0ABC8QTM2</accession>
<dbReference type="Proteomes" id="UP001642360">
    <property type="component" value="Unassembled WGS sequence"/>
</dbReference>